<evidence type="ECO:0000313" key="3">
    <source>
        <dbReference type="EMBL" id="KAF2155409.1"/>
    </source>
</evidence>
<dbReference type="EMBL" id="ML996083">
    <property type="protein sequence ID" value="KAF2155409.1"/>
    <property type="molecule type" value="Genomic_DNA"/>
</dbReference>
<keyword evidence="4" id="KW-1185">Reference proteome</keyword>
<dbReference type="AlphaFoldDB" id="A0A9P4J5W6"/>
<organism evidence="3 4">
    <name type="scientific">Myriangium duriaei CBS 260.36</name>
    <dbReference type="NCBI Taxonomy" id="1168546"/>
    <lineage>
        <taxon>Eukaryota</taxon>
        <taxon>Fungi</taxon>
        <taxon>Dikarya</taxon>
        <taxon>Ascomycota</taxon>
        <taxon>Pezizomycotina</taxon>
        <taxon>Dothideomycetes</taxon>
        <taxon>Dothideomycetidae</taxon>
        <taxon>Myriangiales</taxon>
        <taxon>Myriangiaceae</taxon>
        <taxon>Myriangium</taxon>
    </lineage>
</organism>
<comment type="caution">
    <text evidence="3">The sequence shown here is derived from an EMBL/GenBank/DDBJ whole genome shotgun (WGS) entry which is preliminary data.</text>
</comment>
<sequence length="237" mass="25846">MKLFLPLSILFVPLCQAATTARPEHDSDLQIHYRPAFNEAPHSLYPEPRHPTPATSLAPRDDSLAPSKHLLGSITQHNIYLSAVQHSGVQVQTVLKTLNEHKFLSGPGRLITSVISGLYWAFVNLLWRFYRPPAAVGQVGYEEITIGADDGKGGKKIIRRRSSEGAGAGGGGSWHLADDEVHLAGNRVGDRDVVSEEIRVEMLGAGVKKATVLRQGQGHLLVYEGGDVVHAHWRPAH</sequence>
<dbReference type="Proteomes" id="UP000799439">
    <property type="component" value="Unassembled WGS sequence"/>
</dbReference>
<reference evidence="3" key="1">
    <citation type="journal article" date="2020" name="Stud. Mycol.">
        <title>101 Dothideomycetes genomes: a test case for predicting lifestyles and emergence of pathogens.</title>
        <authorList>
            <person name="Haridas S."/>
            <person name="Albert R."/>
            <person name="Binder M."/>
            <person name="Bloem J."/>
            <person name="Labutti K."/>
            <person name="Salamov A."/>
            <person name="Andreopoulos B."/>
            <person name="Baker S."/>
            <person name="Barry K."/>
            <person name="Bills G."/>
            <person name="Bluhm B."/>
            <person name="Cannon C."/>
            <person name="Castanera R."/>
            <person name="Culley D."/>
            <person name="Daum C."/>
            <person name="Ezra D."/>
            <person name="Gonzalez J."/>
            <person name="Henrissat B."/>
            <person name="Kuo A."/>
            <person name="Liang C."/>
            <person name="Lipzen A."/>
            <person name="Lutzoni F."/>
            <person name="Magnuson J."/>
            <person name="Mondo S."/>
            <person name="Nolan M."/>
            <person name="Ohm R."/>
            <person name="Pangilinan J."/>
            <person name="Park H.-J."/>
            <person name="Ramirez L."/>
            <person name="Alfaro M."/>
            <person name="Sun H."/>
            <person name="Tritt A."/>
            <person name="Yoshinaga Y."/>
            <person name="Zwiers L.-H."/>
            <person name="Turgeon B."/>
            <person name="Goodwin S."/>
            <person name="Spatafora J."/>
            <person name="Crous P."/>
            <person name="Grigoriev I."/>
        </authorList>
    </citation>
    <scope>NUCLEOTIDE SEQUENCE</scope>
    <source>
        <strain evidence="3">CBS 260.36</strain>
    </source>
</reference>
<evidence type="ECO:0000313" key="4">
    <source>
        <dbReference type="Proteomes" id="UP000799439"/>
    </source>
</evidence>
<feature type="region of interest" description="Disordered" evidence="1">
    <location>
        <begin position="42"/>
        <end position="61"/>
    </location>
</feature>
<keyword evidence="2" id="KW-0732">Signal</keyword>
<feature type="non-terminal residue" evidence="3">
    <location>
        <position position="237"/>
    </location>
</feature>
<evidence type="ECO:0000256" key="1">
    <source>
        <dbReference type="SAM" id="MobiDB-lite"/>
    </source>
</evidence>
<name>A0A9P4J5W6_9PEZI</name>
<accession>A0A9P4J5W6</accession>
<gene>
    <name evidence="3" type="ORF">K461DRAFT_276620</name>
</gene>
<proteinExistence type="predicted"/>
<feature type="signal peptide" evidence="2">
    <location>
        <begin position="1"/>
        <end position="17"/>
    </location>
</feature>
<feature type="chain" id="PRO_5040260557" evidence="2">
    <location>
        <begin position="18"/>
        <end position="237"/>
    </location>
</feature>
<protein>
    <submittedName>
        <fullName evidence="3">Uncharacterized protein</fullName>
    </submittedName>
</protein>
<evidence type="ECO:0000256" key="2">
    <source>
        <dbReference type="SAM" id="SignalP"/>
    </source>
</evidence>